<dbReference type="InterPro" id="IPR000568">
    <property type="entry name" value="ATP_synth_F0_asu"/>
</dbReference>
<comment type="function">
    <text evidence="11">Key component of the proton channel; it plays a direct role in the translocation of protons across the membrane.</text>
</comment>
<dbReference type="PROSITE" id="PS00449">
    <property type="entry name" value="ATPASE_A"/>
    <property type="match status" value="1"/>
</dbReference>
<evidence type="ECO:0000256" key="3">
    <source>
        <dbReference type="ARBA" id="ARBA00022448"/>
    </source>
</evidence>
<dbReference type="InterPro" id="IPR045082">
    <property type="entry name" value="ATP_syn_F0_a_bact/chloroplast"/>
</dbReference>
<sequence>MEAVEPIFSFDIGGFTAIIGKQVIWQWIIMLILAVVSFLLTRNLKREPGKVQIALESLYRAVENLVKGNMGENYVGYIPYVGTLIVFLVALNLTGLVGVKPPTACLGVTAGLAISTFVVINANALKRNGLLGFLKGLASPSIFMLPLNLMERVVVPFSLALRLFGNMVAAVIITDLAYEALEGVAFIAGIGLPVILHAYFDVFDGLIQMLVFTMLTVINIKVTAEHH</sequence>
<keyword evidence="6 11" id="KW-0375">Hydrogen ion transport</keyword>
<reference evidence="12 13" key="1">
    <citation type="submission" date="2020-08" db="EMBL/GenBank/DDBJ databases">
        <title>A Genomic Blueprint of the Chicken Gut Microbiome.</title>
        <authorList>
            <person name="Gilroy R."/>
            <person name="Ravi A."/>
            <person name="Getino M."/>
            <person name="Pursley I."/>
            <person name="Horton D.L."/>
            <person name="Alikhan N.-F."/>
            <person name="Baker D."/>
            <person name="Gharbi K."/>
            <person name="Hall N."/>
            <person name="Watson M."/>
            <person name="Adriaenssens E.M."/>
            <person name="Foster-Nyarko E."/>
            <person name="Jarju S."/>
            <person name="Secka A."/>
            <person name="Antonio M."/>
            <person name="Oren A."/>
            <person name="Chaudhuri R."/>
            <person name="La Ragione R.M."/>
            <person name="Hildebrand F."/>
            <person name="Pallen M.J."/>
        </authorList>
    </citation>
    <scope>NUCLEOTIDE SEQUENCE [LARGE SCALE GENOMIC DNA]</scope>
    <source>
        <strain evidence="12 13">Sa3CVN1</strain>
    </source>
</reference>
<dbReference type="Gene3D" id="1.20.120.220">
    <property type="entry name" value="ATP synthase, F0 complex, subunit A"/>
    <property type="match status" value="1"/>
</dbReference>
<dbReference type="Pfam" id="PF00119">
    <property type="entry name" value="ATP-synt_A"/>
    <property type="match status" value="1"/>
</dbReference>
<keyword evidence="3 11" id="KW-0813">Transport</keyword>
<dbReference type="NCBIfam" id="NF004484">
    <property type="entry name" value="PRK05815.3-2"/>
    <property type="match status" value="1"/>
</dbReference>
<dbReference type="CDD" id="cd00310">
    <property type="entry name" value="ATP-synt_Fo_a_6"/>
    <property type="match status" value="1"/>
</dbReference>
<feature type="transmembrane region" description="Helical" evidence="11">
    <location>
        <begin position="101"/>
        <end position="122"/>
    </location>
</feature>
<evidence type="ECO:0000256" key="9">
    <source>
        <dbReference type="ARBA" id="ARBA00023136"/>
    </source>
</evidence>
<name>A0ABR8PWW2_9CLOT</name>
<gene>
    <name evidence="11" type="primary">atpB</name>
    <name evidence="12" type="ORF">H9661_14935</name>
</gene>
<keyword evidence="10 11" id="KW-0066">ATP synthesis</keyword>
<comment type="caution">
    <text evidence="12">The sequence shown here is derived from an EMBL/GenBank/DDBJ whole genome shotgun (WGS) entry which is preliminary data.</text>
</comment>
<dbReference type="HAMAP" id="MF_01393">
    <property type="entry name" value="ATP_synth_a_bact"/>
    <property type="match status" value="1"/>
</dbReference>
<evidence type="ECO:0000313" key="13">
    <source>
        <dbReference type="Proteomes" id="UP000627781"/>
    </source>
</evidence>
<dbReference type="PANTHER" id="PTHR42823:SF3">
    <property type="entry name" value="ATP SYNTHASE SUBUNIT A, CHLOROPLASTIC"/>
    <property type="match status" value="1"/>
</dbReference>
<dbReference type="PANTHER" id="PTHR42823">
    <property type="entry name" value="ATP SYNTHASE SUBUNIT A, CHLOROPLASTIC"/>
    <property type="match status" value="1"/>
</dbReference>
<evidence type="ECO:0000256" key="11">
    <source>
        <dbReference type="HAMAP-Rule" id="MF_01393"/>
    </source>
</evidence>
<comment type="subcellular location">
    <subcellularLocation>
        <location evidence="11">Cell membrane</location>
        <topology evidence="11">Multi-pass membrane protein</topology>
    </subcellularLocation>
    <subcellularLocation>
        <location evidence="1">Membrane</location>
        <topology evidence="1">Multi-pass membrane protein</topology>
    </subcellularLocation>
</comment>
<feature type="transmembrane region" description="Helical" evidence="11">
    <location>
        <begin position="180"/>
        <end position="200"/>
    </location>
</feature>
<dbReference type="EMBL" id="JACSRA010000026">
    <property type="protein sequence ID" value="MBD7912648.1"/>
    <property type="molecule type" value="Genomic_DNA"/>
</dbReference>
<accession>A0ABR8PWW2</accession>
<dbReference type="SUPFAM" id="SSF81336">
    <property type="entry name" value="F1F0 ATP synthase subunit A"/>
    <property type="match status" value="1"/>
</dbReference>
<evidence type="ECO:0000256" key="4">
    <source>
        <dbReference type="ARBA" id="ARBA00022547"/>
    </source>
</evidence>
<keyword evidence="11" id="KW-1003">Cell membrane</keyword>
<keyword evidence="13" id="KW-1185">Reference proteome</keyword>
<feature type="transmembrane region" description="Helical" evidence="11">
    <location>
        <begin position="153"/>
        <end position="173"/>
    </location>
</feature>
<keyword evidence="5 11" id="KW-0812">Transmembrane</keyword>
<feature type="transmembrane region" description="Helical" evidence="11">
    <location>
        <begin position="74"/>
        <end position="95"/>
    </location>
</feature>
<keyword evidence="8 11" id="KW-0406">Ion transport</keyword>
<evidence type="ECO:0000256" key="6">
    <source>
        <dbReference type="ARBA" id="ARBA00022781"/>
    </source>
</evidence>
<dbReference type="RefSeq" id="WP_143317438.1">
    <property type="nucleotide sequence ID" value="NZ_JACSRA010000026.1"/>
</dbReference>
<evidence type="ECO:0000256" key="10">
    <source>
        <dbReference type="ARBA" id="ARBA00023310"/>
    </source>
</evidence>
<keyword evidence="9 11" id="KW-0472">Membrane</keyword>
<organism evidence="12 13">
    <name type="scientific">Clostridium cibarium</name>
    <dbReference type="NCBI Taxonomy" id="2762247"/>
    <lineage>
        <taxon>Bacteria</taxon>
        <taxon>Bacillati</taxon>
        <taxon>Bacillota</taxon>
        <taxon>Clostridia</taxon>
        <taxon>Eubacteriales</taxon>
        <taxon>Clostridiaceae</taxon>
        <taxon>Clostridium</taxon>
    </lineage>
</organism>
<dbReference type="Proteomes" id="UP000627781">
    <property type="component" value="Unassembled WGS sequence"/>
</dbReference>
<feature type="transmembrane region" description="Helical" evidence="11">
    <location>
        <begin position="24"/>
        <end position="41"/>
    </location>
</feature>
<comment type="similarity">
    <text evidence="2 11">Belongs to the ATPase A chain family.</text>
</comment>
<evidence type="ECO:0000256" key="2">
    <source>
        <dbReference type="ARBA" id="ARBA00006810"/>
    </source>
</evidence>
<dbReference type="InterPro" id="IPR023011">
    <property type="entry name" value="ATP_synth_F0_asu_AS"/>
</dbReference>
<keyword evidence="7 11" id="KW-1133">Transmembrane helix</keyword>
<dbReference type="PRINTS" id="PR00123">
    <property type="entry name" value="ATPASEA"/>
</dbReference>
<evidence type="ECO:0000256" key="7">
    <source>
        <dbReference type="ARBA" id="ARBA00022989"/>
    </source>
</evidence>
<keyword evidence="4 11" id="KW-0138">CF(0)</keyword>
<evidence type="ECO:0000256" key="8">
    <source>
        <dbReference type="ARBA" id="ARBA00023065"/>
    </source>
</evidence>
<protein>
    <recommendedName>
        <fullName evidence="11">ATP synthase subunit a</fullName>
    </recommendedName>
    <alternativeName>
        <fullName evidence="11">ATP synthase F0 sector subunit a</fullName>
    </alternativeName>
    <alternativeName>
        <fullName evidence="11">F-ATPase subunit 6</fullName>
    </alternativeName>
</protein>
<evidence type="ECO:0000256" key="1">
    <source>
        <dbReference type="ARBA" id="ARBA00004141"/>
    </source>
</evidence>
<evidence type="ECO:0000256" key="5">
    <source>
        <dbReference type="ARBA" id="ARBA00022692"/>
    </source>
</evidence>
<dbReference type="InterPro" id="IPR035908">
    <property type="entry name" value="F0_ATP_A_sf"/>
</dbReference>
<evidence type="ECO:0000313" key="12">
    <source>
        <dbReference type="EMBL" id="MBD7912648.1"/>
    </source>
</evidence>
<proteinExistence type="inferred from homology"/>